<organism evidence="2 3">
    <name type="scientific">Ophiobolus disseminans</name>
    <dbReference type="NCBI Taxonomy" id="1469910"/>
    <lineage>
        <taxon>Eukaryota</taxon>
        <taxon>Fungi</taxon>
        <taxon>Dikarya</taxon>
        <taxon>Ascomycota</taxon>
        <taxon>Pezizomycotina</taxon>
        <taxon>Dothideomycetes</taxon>
        <taxon>Pleosporomycetidae</taxon>
        <taxon>Pleosporales</taxon>
        <taxon>Pleosporineae</taxon>
        <taxon>Phaeosphaeriaceae</taxon>
        <taxon>Ophiobolus</taxon>
    </lineage>
</organism>
<dbReference type="AlphaFoldDB" id="A0A6A7A502"/>
<evidence type="ECO:0000256" key="1">
    <source>
        <dbReference type="SAM" id="MobiDB-lite"/>
    </source>
</evidence>
<evidence type="ECO:0000313" key="3">
    <source>
        <dbReference type="Proteomes" id="UP000799424"/>
    </source>
</evidence>
<accession>A0A6A7A502</accession>
<proteinExistence type="predicted"/>
<reference evidence="2" key="1">
    <citation type="journal article" date="2020" name="Stud. Mycol.">
        <title>101 Dothideomycetes genomes: a test case for predicting lifestyles and emergence of pathogens.</title>
        <authorList>
            <person name="Haridas S."/>
            <person name="Albert R."/>
            <person name="Binder M."/>
            <person name="Bloem J."/>
            <person name="Labutti K."/>
            <person name="Salamov A."/>
            <person name="Andreopoulos B."/>
            <person name="Baker S."/>
            <person name="Barry K."/>
            <person name="Bills G."/>
            <person name="Bluhm B."/>
            <person name="Cannon C."/>
            <person name="Castanera R."/>
            <person name="Culley D."/>
            <person name="Daum C."/>
            <person name="Ezra D."/>
            <person name="Gonzalez J."/>
            <person name="Henrissat B."/>
            <person name="Kuo A."/>
            <person name="Liang C."/>
            <person name="Lipzen A."/>
            <person name="Lutzoni F."/>
            <person name="Magnuson J."/>
            <person name="Mondo S."/>
            <person name="Nolan M."/>
            <person name="Ohm R."/>
            <person name="Pangilinan J."/>
            <person name="Park H.-J."/>
            <person name="Ramirez L."/>
            <person name="Alfaro M."/>
            <person name="Sun H."/>
            <person name="Tritt A."/>
            <person name="Yoshinaga Y."/>
            <person name="Zwiers L.-H."/>
            <person name="Turgeon B."/>
            <person name="Goodwin S."/>
            <person name="Spatafora J."/>
            <person name="Crous P."/>
            <person name="Grigoriev I."/>
        </authorList>
    </citation>
    <scope>NUCLEOTIDE SEQUENCE</scope>
    <source>
        <strain evidence="2">CBS 113818</strain>
    </source>
</reference>
<dbReference type="EMBL" id="MU006223">
    <property type="protein sequence ID" value="KAF2827819.1"/>
    <property type="molecule type" value="Genomic_DNA"/>
</dbReference>
<gene>
    <name evidence="2" type="ORF">CC86DRAFT_200547</name>
</gene>
<dbReference type="Proteomes" id="UP000799424">
    <property type="component" value="Unassembled WGS sequence"/>
</dbReference>
<name>A0A6A7A502_9PLEO</name>
<sequence>MLAEGAVSRKRRCEWRAGSRNKTLRSAIALLLSTRFSYNTLCAVPIPELSYSIQDKIVSLDSQQPSRDRSFPRSHCPCSEFGRRVL</sequence>
<protein>
    <submittedName>
        <fullName evidence="2">Uncharacterized protein</fullName>
    </submittedName>
</protein>
<evidence type="ECO:0000313" key="2">
    <source>
        <dbReference type="EMBL" id="KAF2827819.1"/>
    </source>
</evidence>
<keyword evidence="3" id="KW-1185">Reference proteome</keyword>
<feature type="region of interest" description="Disordered" evidence="1">
    <location>
        <begin position="62"/>
        <end position="86"/>
    </location>
</feature>